<name>A0ABT9UYE4_9BACL</name>
<accession>A0ABT9UYE4</accession>
<dbReference type="InterPro" id="IPR001478">
    <property type="entry name" value="PDZ"/>
</dbReference>
<keyword evidence="4" id="KW-0720">Serine protease</keyword>
<reference evidence="8 9" key="1">
    <citation type="submission" date="2023-07" db="EMBL/GenBank/DDBJ databases">
        <title>Genomic Encyclopedia of Type Strains, Phase IV (KMG-IV): sequencing the most valuable type-strain genomes for metagenomic binning, comparative biology and taxonomic classification.</title>
        <authorList>
            <person name="Goeker M."/>
        </authorList>
    </citation>
    <scope>NUCLEOTIDE SEQUENCE [LARGE SCALE GENOMIC DNA]</scope>
    <source>
        <strain evidence="8 9">DSM 23948</strain>
    </source>
</reference>
<evidence type="ECO:0000256" key="4">
    <source>
        <dbReference type="ARBA" id="ARBA00022825"/>
    </source>
</evidence>
<dbReference type="SUPFAM" id="SSF50494">
    <property type="entry name" value="Trypsin-like serine proteases"/>
    <property type="match status" value="1"/>
</dbReference>
<evidence type="ECO:0000256" key="1">
    <source>
        <dbReference type="ARBA" id="ARBA00010541"/>
    </source>
</evidence>
<dbReference type="InterPro" id="IPR001940">
    <property type="entry name" value="Peptidase_S1C"/>
</dbReference>
<sequence>MSDLDKFEMPTNEDLLPKKKKGKAKPIVKSALSTVAAGVVGSMLTLAIFPQTAAFQKMYEPVNNQAATISETSTADSDSAVVATKASVKNTDSSVSDIVERTATAIVGIVNMQQNNNRFSGSMDAVEAGSGSGVIFKKTNAAAYVVTNNHVIEGASKIEISLHNGEKTTAELIGTDALTDLAVLKIDPKYADNVLEFGDSSTLRAGDQVLAIGNPLGLEFSRTVTQGIVSAVDREISVSTSAGDWDLNVIQTDAAINPGNSGGALINMSGQVIGINSLKISESGVEGLGFAIPSNDVVPIVNEIIKSGQISRPYLGVSLASVEEIPPYYLQDTAKDVQSGAMVTYVDPNSAAGKAGIKAQDIIVAINDNEVKTSNDLRKYLYTKVKVGEDVSLKVYSDNGYKTVKLKLSSNIKTN</sequence>
<dbReference type="SMART" id="SM00228">
    <property type="entry name" value="PDZ"/>
    <property type="match status" value="1"/>
</dbReference>
<evidence type="ECO:0000256" key="5">
    <source>
        <dbReference type="SAM" id="MobiDB-lite"/>
    </source>
</evidence>
<feature type="domain" description="PDZ" evidence="7">
    <location>
        <begin position="301"/>
        <end position="372"/>
    </location>
</feature>
<keyword evidence="6" id="KW-0472">Membrane</keyword>
<feature type="region of interest" description="Disordered" evidence="5">
    <location>
        <begin position="1"/>
        <end position="20"/>
    </location>
</feature>
<evidence type="ECO:0000259" key="7">
    <source>
        <dbReference type="PROSITE" id="PS50106"/>
    </source>
</evidence>
<keyword evidence="2 8" id="KW-0645">Protease</keyword>
<keyword evidence="6" id="KW-0812">Transmembrane</keyword>
<keyword evidence="6" id="KW-1133">Transmembrane helix</keyword>
<dbReference type="Gene3D" id="2.30.42.10">
    <property type="match status" value="1"/>
</dbReference>
<dbReference type="InterPro" id="IPR009003">
    <property type="entry name" value="Peptidase_S1_PA"/>
</dbReference>
<dbReference type="Proteomes" id="UP001231362">
    <property type="component" value="Unassembled WGS sequence"/>
</dbReference>
<dbReference type="Pfam" id="PF13365">
    <property type="entry name" value="Trypsin_2"/>
    <property type="match status" value="1"/>
</dbReference>
<evidence type="ECO:0000256" key="6">
    <source>
        <dbReference type="SAM" id="Phobius"/>
    </source>
</evidence>
<comment type="similarity">
    <text evidence="1">Belongs to the peptidase S1C family.</text>
</comment>
<protein>
    <submittedName>
        <fullName evidence="8">Serine protease Do</fullName>
        <ecNumber evidence="8">3.4.21.107</ecNumber>
    </submittedName>
</protein>
<dbReference type="Gene3D" id="2.40.10.10">
    <property type="entry name" value="Trypsin-like serine proteases"/>
    <property type="match status" value="2"/>
</dbReference>
<dbReference type="Pfam" id="PF13180">
    <property type="entry name" value="PDZ_2"/>
    <property type="match status" value="1"/>
</dbReference>
<dbReference type="PANTHER" id="PTHR43343">
    <property type="entry name" value="PEPTIDASE S12"/>
    <property type="match status" value="1"/>
</dbReference>
<dbReference type="InterPro" id="IPR043504">
    <property type="entry name" value="Peptidase_S1_PA_chymotrypsin"/>
</dbReference>
<dbReference type="GO" id="GO:0006508">
    <property type="term" value="P:proteolysis"/>
    <property type="evidence" value="ECO:0007669"/>
    <property type="project" value="UniProtKB-KW"/>
</dbReference>
<dbReference type="PROSITE" id="PS50106">
    <property type="entry name" value="PDZ"/>
    <property type="match status" value="1"/>
</dbReference>
<evidence type="ECO:0000256" key="3">
    <source>
        <dbReference type="ARBA" id="ARBA00022801"/>
    </source>
</evidence>
<comment type="caution">
    <text evidence="8">The sequence shown here is derived from an EMBL/GenBank/DDBJ whole genome shotgun (WGS) entry which is preliminary data.</text>
</comment>
<dbReference type="PRINTS" id="PR00834">
    <property type="entry name" value="PROTEASES2C"/>
</dbReference>
<organism evidence="8 9">
    <name type="scientific">Anoxybacillus andreesenii</name>
    <dbReference type="NCBI Taxonomy" id="1325932"/>
    <lineage>
        <taxon>Bacteria</taxon>
        <taxon>Bacillati</taxon>
        <taxon>Bacillota</taxon>
        <taxon>Bacilli</taxon>
        <taxon>Bacillales</taxon>
        <taxon>Anoxybacillaceae</taxon>
        <taxon>Anoxybacillus</taxon>
    </lineage>
</organism>
<dbReference type="PANTHER" id="PTHR43343:SF3">
    <property type="entry name" value="PROTEASE DO-LIKE 8, CHLOROPLASTIC"/>
    <property type="match status" value="1"/>
</dbReference>
<evidence type="ECO:0000256" key="2">
    <source>
        <dbReference type="ARBA" id="ARBA00022670"/>
    </source>
</evidence>
<proteinExistence type="inferred from homology"/>
<dbReference type="RefSeq" id="WP_307148342.1">
    <property type="nucleotide sequence ID" value="NZ_JAUSTU010000001.1"/>
</dbReference>
<keyword evidence="9" id="KW-1185">Reference proteome</keyword>
<evidence type="ECO:0000313" key="9">
    <source>
        <dbReference type="Proteomes" id="UP001231362"/>
    </source>
</evidence>
<feature type="transmembrane region" description="Helical" evidence="6">
    <location>
        <begin position="27"/>
        <end position="49"/>
    </location>
</feature>
<dbReference type="GO" id="GO:0008233">
    <property type="term" value="F:peptidase activity"/>
    <property type="evidence" value="ECO:0007669"/>
    <property type="project" value="UniProtKB-KW"/>
</dbReference>
<dbReference type="InterPro" id="IPR036034">
    <property type="entry name" value="PDZ_sf"/>
</dbReference>
<dbReference type="InterPro" id="IPR051201">
    <property type="entry name" value="Chloro_Bact_Ser_Proteases"/>
</dbReference>
<keyword evidence="3 8" id="KW-0378">Hydrolase</keyword>
<dbReference type="SUPFAM" id="SSF50156">
    <property type="entry name" value="PDZ domain-like"/>
    <property type="match status" value="1"/>
</dbReference>
<gene>
    <name evidence="8" type="ORF">J2S07_000007</name>
</gene>
<evidence type="ECO:0000313" key="8">
    <source>
        <dbReference type="EMBL" id="MDQ0153709.1"/>
    </source>
</evidence>
<dbReference type="EC" id="3.4.21.107" evidence="8"/>
<dbReference type="EMBL" id="JAUSTU010000001">
    <property type="protein sequence ID" value="MDQ0153709.1"/>
    <property type="molecule type" value="Genomic_DNA"/>
</dbReference>